<comment type="catalytic activity">
    <reaction evidence="23">
        <text>L-threonyl-[protein] + ATP = O-phospho-L-threonyl-[protein] + ADP + H(+)</text>
        <dbReference type="Rhea" id="RHEA:46608"/>
        <dbReference type="Rhea" id="RHEA-COMP:11060"/>
        <dbReference type="Rhea" id="RHEA-COMP:11605"/>
        <dbReference type="ChEBI" id="CHEBI:15378"/>
        <dbReference type="ChEBI" id="CHEBI:30013"/>
        <dbReference type="ChEBI" id="CHEBI:30616"/>
        <dbReference type="ChEBI" id="CHEBI:61977"/>
        <dbReference type="ChEBI" id="CHEBI:456216"/>
        <dbReference type="EC" id="2.7.11.1"/>
    </reaction>
</comment>
<dbReference type="SUPFAM" id="SSF50998">
    <property type="entry name" value="Quinoprotein alcohol dehydrogenase-like"/>
    <property type="match status" value="1"/>
</dbReference>
<keyword evidence="14 27" id="KW-1133">Transmembrane helix</keyword>
<dbReference type="EC" id="2.7.11.1" evidence="2"/>
<evidence type="ECO:0000256" key="16">
    <source>
        <dbReference type="ARBA" id="ARBA00023136"/>
    </source>
</evidence>
<evidence type="ECO:0000256" key="23">
    <source>
        <dbReference type="ARBA" id="ARBA00047899"/>
    </source>
</evidence>
<dbReference type="InterPro" id="IPR010513">
    <property type="entry name" value="KEN_dom"/>
</dbReference>
<dbReference type="Pfam" id="PF06479">
    <property type="entry name" value="Ribonuc_2-5A"/>
    <property type="match status" value="1"/>
</dbReference>
<evidence type="ECO:0000256" key="24">
    <source>
        <dbReference type="ARBA" id="ARBA00048679"/>
    </source>
</evidence>
<evidence type="ECO:0000256" key="25">
    <source>
        <dbReference type="ARBA" id="ARBA00065357"/>
    </source>
</evidence>
<keyword evidence="18" id="KW-0804">Transcription</keyword>
<dbReference type="Gene3D" id="3.30.200.20">
    <property type="entry name" value="Phosphorylase Kinase, domain 1"/>
    <property type="match status" value="1"/>
</dbReference>
<keyword evidence="13" id="KW-0391">Immunity</keyword>
<evidence type="ECO:0000313" key="32">
    <source>
        <dbReference type="Proteomes" id="UP001187192"/>
    </source>
</evidence>
<organism evidence="31 32">
    <name type="scientific">Ficus carica</name>
    <name type="common">Common fig</name>
    <dbReference type="NCBI Taxonomy" id="3494"/>
    <lineage>
        <taxon>Eukaryota</taxon>
        <taxon>Viridiplantae</taxon>
        <taxon>Streptophyta</taxon>
        <taxon>Embryophyta</taxon>
        <taxon>Tracheophyta</taxon>
        <taxon>Spermatophyta</taxon>
        <taxon>Magnoliopsida</taxon>
        <taxon>eudicotyledons</taxon>
        <taxon>Gunneridae</taxon>
        <taxon>Pentapetalae</taxon>
        <taxon>rosids</taxon>
        <taxon>fabids</taxon>
        <taxon>Rosales</taxon>
        <taxon>Moraceae</taxon>
        <taxon>Ficeae</taxon>
        <taxon>Ficus</taxon>
    </lineage>
</organism>
<gene>
    <name evidence="31" type="ORF">TIFTF001_002114</name>
</gene>
<keyword evidence="22" id="KW-0511">Multifunctional enzyme</keyword>
<evidence type="ECO:0000256" key="21">
    <source>
        <dbReference type="ARBA" id="ARBA00023230"/>
    </source>
</evidence>
<dbReference type="GO" id="GO:1990604">
    <property type="term" value="C:IRE1-TRAF2-ASK1 complex"/>
    <property type="evidence" value="ECO:0007669"/>
    <property type="project" value="TreeGrafter"/>
</dbReference>
<evidence type="ECO:0000313" key="31">
    <source>
        <dbReference type="EMBL" id="GMN28643.1"/>
    </source>
</evidence>
<dbReference type="FunFam" id="3.30.200.20:FF:000077">
    <property type="entry name" value="Putative Serine/threonine-protein kinase/endoribonuclease IRE1"/>
    <property type="match status" value="1"/>
</dbReference>
<dbReference type="EMBL" id="BTGU01000002">
    <property type="protein sequence ID" value="GMN28643.1"/>
    <property type="molecule type" value="Genomic_DNA"/>
</dbReference>
<evidence type="ECO:0000256" key="19">
    <source>
        <dbReference type="ARBA" id="ARBA00023180"/>
    </source>
</evidence>
<dbReference type="GO" id="GO:0051082">
    <property type="term" value="F:unfolded protein binding"/>
    <property type="evidence" value="ECO:0007669"/>
    <property type="project" value="TreeGrafter"/>
</dbReference>
<evidence type="ECO:0000256" key="1">
    <source>
        <dbReference type="ARBA" id="ARBA00004115"/>
    </source>
</evidence>
<evidence type="ECO:0000256" key="10">
    <source>
        <dbReference type="ARBA" id="ARBA00022801"/>
    </source>
</evidence>
<reference evidence="31" key="1">
    <citation type="submission" date="2023-07" db="EMBL/GenBank/DDBJ databases">
        <title>draft genome sequence of fig (Ficus carica).</title>
        <authorList>
            <person name="Takahashi T."/>
            <person name="Nishimura K."/>
        </authorList>
    </citation>
    <scope>NUCLEOTIDE SEQUENCE</scope>
</reference>
<evidence type="ECO:0000259" key="29">
    <source>
        <dbReference type="PROSITE" id="PS50011"/>
    </source>
</evidence>
<dbReference type="GO" id="GO:0005524">
    <property type="term" value="F:ATP binding"/>
    <property type="evidence" value="ECO:0007669"/>
    <property type="project" value="UniProtKB-KW"/>
</dbReference>
<protein>
    <recommendedName>
        <fullName evidence="2">non-specific serine/threonine protein kinase</fullName>
        <ecNumber evidence="2">2.7.11.1</ecNumber>
    </recommendedName>
</protein>
<dbReference type="GO" id="GO:0004674">
    <property type="term" value="F:protein serine/threonine kinase activity"/>
    <property type="evidence" value="ECO:0007669"/>
    <property type="project" value="UniProtKB-KW"/>
</dbReference>
<evidence type="ECO:0000256" key="20">
    <source>
        <dbReference type="ARBA" id="ARBA00023187"/>
    </source>
</evidence>
<keyword evidence="12" id="KW-0067">ATP-binding</keyword>
<dbReference type="CDD" id="cd10422">
    <property type="entry name" value="RNase_Ire1"/>
    <property type="match status" value="1"/>
</dbReference>
<dbReference type="Proteomes" id="UP001187192">
    <property type="component" value="Unassembled WGS sequence"/>
</dbReference>
<proteinExistence type="predicted"/>
<name>A0AA88CNN4_FICCA</name>
<dbReference type="PANTHER" id="PTHR13954">
    <property type="entry name" value="IRE1-RELATED"/>
    <property type="match status" value="1"/>
</dbReference>
<dbReference type="InterPro" id="IPR011047">
    <property type="entry name" value="Quinoprotein_ADH-like_sf"/>
</dbReference>
<evidence type="ECO:0000256" key="15">
    <source>
        <dbReference type="ARBA" id="ARBA00023015"/>
    </source>
</evidence>
<dbReference type="InterPro" id="IPR008271">
    <property type="entry name" value="Ser/Thr_kinase_AS"/>
</dbReference>
<evidence type="ECO:0000256" key="17">
    <source>
        <dbReference type="ARBA" id="ARBA00023157"/>
    </source>
</evidence>
<dbReference type="GO" id="GO:0004521">
    <property type="term" value="F:RNA endonuclease activity"/>
    <property type="evidence" value="ECO:0007669"/>
    <property type="project" value="InterPro"/>
</dbReference>
<keyword evidence="7 28" id="KW-0732">Signal</keyword>
<keyword evidence="17" id="KW-1015">Disulfide bond</keyword>
<dbReference type="InterPro" id="IPR000719">
    <property type="entry name" value="Prot_kinase_dom"/>
</dbReference>
<keyword evidence="15" id="KW-0805">Transcription regulation</keyword>
<feature type="transmembrane region" description="Helical" evidence="27">
    <location>
        <begin position="385"/>
        <end position="407"/>
    </location>
</feature>
<evidence type="ECO:0000256" key="27">
    <source>
        <dbReference type="SAM" id="Phobius"/>
    </source>
</evidence>
<comment type="subcellular location">
    <subcellularLocation>
        <location evidence="1">Endoplasmic reticulum membrane</location>
        <topology evidence="1">Single-pass type I membrane protein</topology>
    </subcellularLocation>
</comment>
<keyword evidence="5" id="KW-0808">Transferase</keyword>
<keyword evidence="20" id="KW-0508">mRNA splicing</keyword>
<keyword evidence="10" id="KW-0378">Hydrolase</keyword>
<dbReference type="GO" id="GO:0036498">
    <property type="term" value="P:IRE1-mediated unfolded protein response"/>
    <property type="evidence" value="ECO:0007669"/>
    <property type="project" value="TreeGrafter"/>
</dbReference>
<comment type="catalytic activity">
    <reaction evidence="24">
        <text>L-seryl-[protein] + ATP = O-phospho-L-seryl-[protein] + ADP + H(+)</text>
        <dbReference type="Rhea" id="RHEA:17989"/>
        <dbReference type="Rhea" id="RHEA-COMP:9863"/>
        <dbReference type="Rhea" id="RHEA-COMP:11604"/>
        <dbReference type="ChEBI" id="CHEBI:15378"/>
        <dbReference type="ChEBI" id="CHEBI:29999"/>
        <dbReference type="ChEBI" id="CHEBI:30616"/>
        <dbReference type="ChEBI" id="CHEBI:83421"/>
        <dbReference type="ChEBI" id="CHEBI:456216"/>
        <dbReference type="EC" id="2.7.11.1"/>
    </reaction>
</comment>
<keyword evidence="9" id="KW-0418">Kinase</keyword>
<feature type="domain" description="Protein kinase" evidence="29">
    <location>
        <begin position="460"/>
        <end position="731"/>
    </location>
</feature>
<dbReference type="PANTHER" id="PTHR13954:SF6">
    <property type="entry name" value="NON-SPECIFIC SERINE_THREONINE PROTEIN KINASE"/>
    <property type="match status" value="1"/>
</dbReference>
<feature type="signal peptide" evidence="28">
    <location>
        <begin position="1"/>
        <end position="26"/>
    </location>
</feature>
<evidence type="ECO:0000256" key="18">
    <source>
        <dbReference type="ARBA" id="ARBA00023163"/>
    </source>
</evidence>
<keyword evidence="11" id="KW-0256">Endoplasmic reticulum</keyword>
<evidence type="ECO:0000256" key="22">
    <source>
        <dbReference type="ARBA" id="ARBA00023268"/>
    </source>
</evidence>
<sequence length="868" mass="97642">MIRRRRFSTWLLLLFLFFLSVPRSNGVVSTSNDLDFYDVNGFGLAPYAMSPGRRSLLSLSPKQSTALVAAVDGTIHLVESKTMRIIWSFHSGPPIYTSYQADFELLNSSSISFYIDSGDDWDLYVHSLHSGRTMKLPVTIDEFIRSTPTSTEDGAVTLGSKSTTVFEVDPILGTLIRTYSLSDSPSTSDSTKVQSFRPSTATATSNLHLVNSKSENSSPTKTRLQIMRTDYMLQSYFPYSDIVSWNMTVAEIGATLLCQDVDNPPSSDDIALPLQCQSKAFIFRHRNRVLLESLTPRGLTGVQDQHTMVRLPSEGTKHSGIHKDKKMLPGQTSDPVLPLQTHRANVNRGNEKTGVLSPSPLKSNDSDLEDEQNVRIHQNVLLGNLFGLPAALSLSLCIGILVGAVAYRHVLRRREQPRDSNNQKATPSNKKKTQKSEKNNGIVDKLLDCGADGQRIGKLIVSNTEIAKGSNGTVVLEGIYEGRPVAVKRLVQAHHDVAFKEIQNLIASDRHPNIVRWYGVEHDQHFVYLSLERCTCSLDDLVQIYSDASQYPTSGMDLATIEYKARLESVKNVMPEVNLWKVNAQPSPLLLKLMRDIVSGLVHLHELGIIHRDLKPQNVLITNERSLCAKLSDMGISCGSSGWQAPEQLLHGRQTRAVDLFSLGCVLFFCITGGRHPFGDRLWRDVNVVKNKMDLFLLEDIPEAIDLISRLLNPDPELRPKALEVLHHPLFWNSETRLSFLRDTSDRVELEDRQTGSGLLQALESIATTAFDAKWNEKMEPSFIADIGLYRRYKYDSVRDLLRVMRNKLNHYRELPKGIQELVGPVPEGFDGYFASRFPRLLIEVYKVMSRYCKEEECFQRYFKSNGE</sequence>
<dbReference type="InterPro" id="IPR038357">
    <property type="entry name" value="KEN_sf"/>
</dbReference>
<feature type="region of interest" description="Disordered" evidence="26">
    <location>
        <begin position="414"/>
        <end position="437"/>
    </location>
</feature>
<dbReference type="GO" id="GO:0009751">
    <property type="term" value="P:response to salicylic acid"/>
    <property type="evidence" value="ECO:0007669"/>
    <property type="project" value="UniProtKB-ARBA"/>
</dbReference>
<dbReference type="SUPFAM" id="SSF56112">
    <property type="entry name" value="Protein kinase-like (PK-like)"/>
    <property type="match status" value="1"/>
</dbReference>
<dbReference type="GO" id="GO:0008380">
    <property type="term" value="P:RNA splicing"/>
    <property type="evidence" value="ECO:0007669"/>
    <property type="project" value="UniProtKB-KW"/>
</dbReference>
<evidence type="ECO:0000256" key="26">
    <source>
        <dbReference type="SAM" id="MobiDB-lite"/>
    </source>
</evidence>
<evidence type="ECO:0000256" key="9">
    <source>
        <dbReference type="ARBA" id="ARBA00022777"/>
    </source>
</evidence>
<evidence type="ECO:0000259" key="30">
    <source>
        <dbReference type="PROSITE" id="PS51392"/>
    </source>
</evidence>
<evidence type="ECO:0000256" key="7">
    <source>
        <dbReference type="ARBA" id="ARBA00022729"/>
    </source>
</evidence>
<comment type="subunit">
    <text evidence="25">Homodimer; disulfide-linked. Dimer formation is driven by hydrophobic interactions within the N-terminal luminal domains and stabilized by disulfide bridges.</text>
</comment>
<dbReference type="PROSITE" id="PS00108">
    <property type="entry name" value="PROTEIN_KINASE_ST"/>
    <property type="match status" value="1"/>
</dbReference>
<dbReference type="Gene3D" id="2.130.10.10">
    <property type="entry name" value="YVTN repeat-like/Quinoprotein amine dehydrogenase"/>
    <property type="match status" value="1"/>
</dbReference>
<evidence type="ECO:0000256" key="13">
    <source>
        <dbReference type="ARBA" id="ARBA00022859"/>
    </source>
</evidence>
<keyword evidence="8" id="KW-0547">Nucleotide-binding</keyword>
<evidence type="ECO:0000256" key="14">
    <source>
        <dbReference type="ARBA" id="ARBA00022989"/>
    </source>
</evidence>
<dbReference type="InterPro" id="IPR045133">
    <property type="entry name" value="IRE1/2-like"/>
</dbReference>
<accession>A0AA88CNN4</accession>
<dbReference type="Pfam" id="PF00069">
    <property type="entry name" value="Pkinase"/>
    <property type="match status" value="1"/>
</dbReference>
<keyword evidence="6 27" id="KW-0812">Transmembrane</keyword>
<keyword evidence="32" id="KW-1185">Reference proteome</keyword>
<evidence type="ECO:0000256" key="8">
    <source>
        <dbReference type="ARBA" id="ARBA00022741"/>
    </source>
</evidence>
<feature type="domain" description="KEN" evidence="30">
    <location>
        <begin position="734"/>
        <end position="865"/>
    </location>
</feature>
<evidence type="ECO:0000256" key="12">
    <source>
        <dbReference type="ARBA" id="ARBA00022840"/>
    </source>
</evidence>
<feature type="compositionally biased region" description="Polar residues" evidence="26">
    <location>
        <begin position="419"/>
        <end position="428"/>
    </location>
</feature>
<evidence type="ECO:0000256" key="6">
    <source>
        <dbReference type="ARBA" id="ARBA00022692"/>
    </source>
</evidence>
<dbReference type="PROSITE" id="PS50011">
    <property type="entry name" value="PROTEIN_KINASE_DOM"/>
    <property type="match status" value="1"/>
</dbReference>
<dbReference type="SMART" id="SM00220">
    <property type="entry name" value="S_TKc"/>
    <property type="match status" value="1"/>
</dbReference>
<dbReference type="GO" id="GO:0006397">
    <property type="term" value="P:mRNA processing"/>
    <property type="evidence" value="ECO:0007669"/>
    <property type="project" value="UniProtKB-KW"/>
</dbReference>
<evidence type="ECO:0000256" key="11">
    <source>
        <dbReference type="ARBA" id="ARBA00022824"/>
    </source>
</evidence>
<evidence type="ECO:0000256" key="28">
    <source>
        <dbReference type="SAM" id="SignalP"/>
    </source>
</evidence>
<keyword evidence="19" id="KW-0325">Glycoprotein</keyword>
<keyword evidence="16 27" id="KW-0472">Membrane</keyword>
<evidence type="ECO:0000256" key="3">
    <source>
        <dbReference type="ARBA" id="ARBA00022527"/>
    </source>
</evidence>
<keyword evidence="21" id="KW-0834">Unfolded protein response</keyword>
<dbReference type="Gene3D" id="1.10.510.10">
    <property type="entry name" value="Transferase(Phosphotransferase) domain 1"/>
    <property type="match status" value="1"/>
</dbReference>
<dbReference type="GO" id="GO:0002376">
    <property type="term" value="P:immune system process"/>
    <property type="evidence" value="ECO:0007669"/>
    <property type="project" value="UniProtKB-KW"/>
</dbReference>
<dbReference type="FunFam" id="1.20.1440.180:FF:000002">
    <property type="entry name" value="Serine/threonine-protein kinase/endoribonuclease IRE1"/>
    <property type="match status" value="1"/>
</dbReference>
<dbReference type="FunFam" id="1.10.510.10:FF:000463">
    <property type="entry name" value="Serine/threonine-protein kinase/endoribonuclease IRE1a"/>
    <property type="match status" value="1"/>
</dbReference>
<feature type="chain" id="PRO_5041732929" description="non-specific serine/threonine protein kinase" evidence="28">
    <location>
        <begin position="27"/>
        <end position="868"/>
    </location>
</feature>
<dbReference type="AlphaFoldDB" id="A0AA88CNN4"/>
<comment type="caution">
    <text evidence="31">The sequence shown here is derived from an EMBL/GenBank/DDBJ whole genome shotgun (WGS) entry which is preliminary data.</text>
</comment>
<dbReference type="GO" id="GO:0016787">
    <property type="term" value="F:hydrolase activity"/>
    <property type="evidence" value="ECO:0007669"/>
    <property type="project" value="UniProtKB-KW"/>
</dbReference>
<dbReference type="InterPro" id="IPR011009">
    <property type="entry name" value="Kinase-like_dom_sf"/>
</dbReference>
<dbReference type="SMART" id="SM00580">
    <property type="entry name" value="PUG"/>
    <property type="match status" value="1"/>
</dbReference>
<evidence type="ECO:0000256" key="5">
    <source>
        <dbReference type="ARBA" id="ARBA00022679"/>
    </source>
</evidence>
<dbReference type="PROSITE" id="PS51392">
    <property type="entry name" value="KEN"/>
    <property type="match status" value="1"/>
</dbReference>
<dbReference type="Gene3D" id="1.20.1440.180">
    <property type="entry name" value="KEN domain"/>
    <property type="match status" value="1"/>
</dbReference>
<dbReference type="InterPro" id="IPR015943">
    <property type="entry name" value="WD40/YVTN_repeat-like_dom_sf"/>
</dbReference>
<keyword evidence="4" id="KW-0507">mRNA processing</keyword>
<evidence type="ECO:0000256" key="2">
    <source>
        <dbReference type="ARBA" id="ARBA00012513"/>
    </source>
</evidence>
<dbReference type="GO" id="GO:0042742">
    <property type="term" value="P:defense response to bacterium"/>
    <property type="evidence" value="ECO:0007669"/>
    <property type="project" value="UniProtKB-ARBA"/>
</dbReference>
<evidence type="ECO:0000256" key="4">
    <source>
        <dbReference type="ARBA" id="ARBA00022664"/>
    </source>
</evidence>
<keyword evidence="3" id="KW-0723">Serine/threonine-protein kinase</keyword>
<feature type="region of interest" description="Disordered" evidence="26">
    <location>
        <begin position="314"/>
        <end position="369"/>
    </location>
</feature>